<evidence type="ECO:0000313" key="3">
    <source>
        <dbReference type="EMBL" id="EDR14250.1"/>
    </source>
</evidence>
<feature type="transmembrane region" description="Helical" evidence="2">
    <location>
        <begin position="75"/>
        <end position="98"/>
    </location>
</feature>
<evidence type="ECO:0000313" key="4">
    <source>
        <dbReference type="Proteomes" id="UP000001194"/>
    </source>
</evidence>
<keyword evidence="2" id="KW-0472">Membrane</keyword>
<feature type="region of interest" description="Disordered" evidence="1">
    <location>
        <begin position="193"/>
        <end position="213"/>
    </location>
</feature>
<reference evidence="3 4" key="1">
    <citation type="journal article" date="2008" name="Nature">
        <title>The genome of Laccaria bicolor provides insights into mycorrhizal symbiosis.</title>
        <authorList>
            <person name="Martin F."/>
            <person name="Aerts A."/>
            <person name="Ahren D."/>
            <person name="Brun A."/>
            <person name="Danchin E.G.J."/>
            <person name="Duchaussoy F."/>
            <person name="Gibon J."/>
            <person name="Kohler A."/>
            <person name="Lindquist E."/>
            <person name="Pereda V."/>
            <person name="Salamov A."/>
            <person name="Shapiro H.J."/>
            <person name="Wuyts J."/>
            <person name="Blaudez D."/>
            <person name="Buee M."/>
            <person name="Brokstein P."/>
            <person name="Canbaeck B."/>
            <person name="Cohen D."/>
            <person name="Courty P.E."/>
            <person name="Coutinho P.M."/>
            <person name="Delaruelle C."/>
            <person name="Detter J.C."/>
            <person name="Deveau A."/>
            <person name="DiFazio S."/>
            <person name="Duplessis S."/>
            <person name="Fraissinet-Tachet L."/>
            <person name="Lucic E."/>
            <person name="Frey-Klett P."/>
            <person name="Fourrey C."/>
            <person name="Feussner I."/>
            <person name="Gay G."/>
            <person name="Grimwood J."/>
            <person name="Hoegger P.J."/>
            <person name="Jain P."/>
            <person name="Kilaru S."/>
            <person name="Labbe J."/>
            <person name="Lin Y.C."/>
            <person name="Legue V."/>
            <person name="Le Tacon F."/>
            <person name="Marmeisse R."/>
            <person name="Melayah D."/>
            <person name="Montanini B."/>
            <person name="Muratet M."/>
            <person name="Nehls U."/>
            <person name="Niculita-Hirzel H."/>
            <person name="Oudot-Le Secq M.P."/>
            <person name="Peter M."/>
            <person name="Quesneville H."/>
            <person name="Rajashekar B."/>
            <person name="Reich M."/>
            <person name="Rouhier N."/>
            <person name="Schmutz J."/>
            <person name="Yin T."/>
            <person name="Chalot M."/>
            <person name="Henrissat B."/>
            <person name="Kuees U."/>
            <person name="Lucas S."/>
            <person name="Van de Peer Y."/>
            <person name="Podila G.K."/>
            <person name="Polle A."/>
            <person name="Pukkila P.J."/>
            <person name="Richardson P.M."/>
            <person name="Rouze P."/>
            <person name="Sanders I.R."/>
            <person name="Stajich J.E."/>
            <person name="Tunlid A."/>
            <person name="Tuskan G."/>
            <person name="Grigoriev I.V."/>
        </authorList>
    </citation>
    <scope>NUCLEOTIDE SEQUENCE [LARGE SCALE GENOMIC DNA]</scope>
    <source>
        <strain evidence="4">S238N-H82 / ATCC MYA-4686</strain>
    </source>
</reference>
<dbReference type="AlphaFoldDB" id="B0CS66"/>
<keyword evidence="2" id="KW-0812">Transmembrane</keyword>
<feature type="region of interest" description="Disordered" evidence="1">
    <location>
        <begin position="124"/>
        <end position="148"/>
    </location>
</feature>
<dbReference type="HOGENOM" id="CLU_051224_0_0_1"/>
<protein>
    <submittedName>
        <fullName evidence="3">Predicted protein</fullName>
    </submittedName>
</protein>
<dbReference type="OrthoDB" id="3188789at2759"/>
<feature type="compositionally biased region" description="Polar residues" evidence="1">
    <location>
        <begin position="200"/>
        <end position="210"/>
    </location>
</feature>
<name>B0CS66_LACBS</name>
<feature type="compositionally biased region" description="Polar residues" evidence="1">
    <location>
        <begin position="124"/>
        <end position="134"/>
    </location>
</feature>
<keyword evidence="2" id="KW-1133">Transmembrane helix</keyword>
<sequence>MVFAPEFLPSMAEHCVISALAELFRPRIKTSYIPFECGWVALLSVFEIGAAISVVANGPLMLCRGKSDWEICVSVSLLLPVTWLKSLVSFSYFLALFFTSMAHVRDDPELWSKTMYTVGWFNSPRASSKQQPQKRANDIWEEKPHEEENPYSRYLDDIESTSSRKLKAQSIDTDIPAPWARVTNVRRGVDAPFAKRDGGLSTQTSPQSMGEKSLPLTPIYAKMQASKTGTVGSRFIEKFRESRVLSRSETPSQYGSHFMTTDYPPVIDHDLPIPLPRLSEWVRADALRGINVHTVPHTHR</sequence>
<dbReference type="EMBL" id="DS547092">
    <property type="protein sequence ID" value="EDR14250.1"/>
    <property type="molecule type" value="Genomic_DNA"/>
</dbReference>
<dbReference type="RefSeq" id="XP_001874809.1">
    <property type="nucleotide sequence ID" value="XM_001874774.1"/>
</dbReference>
<gene>
    <name evidence="3" type="ORF">LACBIDRAFT_305891</name>
</gene>
<keyword evidence="4" id="KW-1185">Reference proteome</keyword>
<accession>B0CS66</accession>
<feature type="transmembrane region" description="Helical" evidence="2">
    <location>
        <begin position="39"/>
        <end position="63"/>
    </location>
</feature>
<dbReference type="InParanoid" id="B0CS66"/>
<evidence type="ECO:0000256" key="1">
    <source>
        <dbReference type="SAM" id="MobiDB-lite"/>
    </source>
</evidence>
<evidence type="ECO:0000256" key="2">
    <source>
        <dbReference type="SAM" id="Phobius"/>
    </source>
</evidence>
<proteinExistence type="predicted"/>
<dbReference type="Proteomes" id="UP000001194">
    <property type="component" value="Unassembled WGS sequence"/>
</dbReference>
<dbReference type="GeneID" id="6071030"/>
<feature type="compositionally biased region" description="Basic and acidic residues" evidence="1">
    <location>
        <begin position="135"/>
        <end position="148"/>
    </location>
</feature>
<dbReference type="KEGG" id="lbc:LACBIDRAFT_305891"/>
<organism evidence="4">
    <name type="scientific">Laccaria bicolor (strain S238N-H82 / ATCC MYA-4686)</name>
    <name type="common">Bicoloured deceiver</name>
    <name type="synonym">Laccaria laccata var. bicolor</name>
    <dbReference type="NCBI Taxonomy" id="486041"/>
    <lineage>
        <taxon>Eukaryota</taxon>
        <taxon>Fungi</taxon>
        <taxon>Dikarya</taxon>
        <taxon>Basidiomycota</taxon>
        <taxon>Agaricomycotina</taxon>
        <taxon>Agaricomycetes</taxon>
        <taxon>Agaricomycetidae</taxon>
        <taxon>Agaricales</taxon>
        <taxon>Agaricineae</taxon>
        <taxon>Hydnangiaceae</taxon>
        <taxon>Laccaria</taxon>
    </lineage>
</organism>